<dbReference type="RefSeq" id="WP_056935478.1">
    <property type="nucleotide sequence ID" value="NZ_CP013114.1"/>
</dbReference>
<reference evidence="2" key="1">
    <citation type="submission" date="2022-05" db="EMBL/GenBank/DDBJ databases">
        <title>Comparative genomics of Staphylococcus equorum isolates.</title>
        <authorList>
            <person name="Luelf R.H."/>
        </authorList>
    </citation>
    <scope>NUCLEOTIDE SEQUENCE</scope>
    <source>
        <strain evidence="2">TMW 2.2497</strain>
    </source>
</reference>
<proteinExistence type="predicted"/>
<comment type="caution">
    <text evidence="2">The sequence shown here is derived from an EMBL/GenBank/DDBJ whole genome shotgun (WGS) entry which is preliminary data.</text>
</comment>
<feature type="compositionally biased region" description="Polar residues" evidence="1">
    <location>
        <begin position="73"/>
        <end position="85"/>
    </location>
</feature>
<evidence type="ECO:0000256" key="1">
    <source>
        <dbReference type="SAM" id="MobiDB-lite"/>
    </source>
</evidence>
<accession>A0A9X4L3P5</accession>
<organism evidence="2 3">
    <name type="scientific">Staphylococcus equorum</name>
    <dbReference type="NCBI Taxonomy" id="246432"/>
    <lineage>
        <taxon>Bacteria</taxon>
        <taxon>Bacillati</taxon>
        <taxon>Bacillota</taxon>
        <taxon>Bacilli</taxon>
        <taxon>Bacillales</taxon>
        <taxon>Staphylococcaceae</taxon>
        <taxon>Staphylococcus</taxon>
    </lineage>
</organism>
<feature type="compositionally biased region" description="Low complexity" evidence="1">
    <location>
        <begin position="47"/>
        <end position="68"/>
    </location>
</feature>
<sequence>MKFFAGFITSVVIIALSLTGVYAYKELKIVDKEQPQQTEKIEDTSKSQQGNQSTQEQPQQTAPATIPSHEQEQPQQGSQDPTQDIKQGKSDIQYIQGQYEGLIHHMKERASQGADADEMHELQSQLDDYATHHANELNFDQGWEQ</sequence>
<dbReference type="Proteomes" id="UP001152422">
    <property type="component" value="Unassembled WGS sequence"/>
</dbReference>
<evidence type="ECO:0000313" key="3">
    <source>
        <dbReference type="Proteomes" id="UP001152422"/>
    </source>
</evidence>
<feature type="region of interest" description="Disordered" evidence="1">
    <location>
        <begin position="33"/>
        <end position="121"/>
    </location>
</feature>
<keyword evidence="3" id="KW-1185">Reference proteome</keyword>
<dbReference type="KEGG" id="seqo:SE1039_09070"/>
<gene>
    <name evidence="2" type="ORF">M4L89_08485</name>
</gene>
<dbReference type="AlphaFoldDB" id="A0A9X4L3P5"/>
<evidence type="ECO:0000313" key="2">
    <source>
        <dbReference type="EMBL" id="MDG0846259.1"/>
    </source>
</evidence>
<name>A0A9X4L3P5_9STAP</name>
<feature type="compositionally biased region" description="Basic and acidic residues" evidence="1">
    <location>
        <begin position="33"/>
        <end position="45"/>
    </location>
</feature>
<protein>
    <submittedName>
        <fullName evidence="2">Uncharacterized protein</fullName>
    </submittedName>
</protein>
<dbReference type="EMBL" id="JAMBQA010000004">
    <property type="protein sequence ID" value="MDG0846259.1"/>
    <property type="molecule type" value="Genomic_DNA"/>
</dbReference>